<dbReference type="NCBIfam" id="TIGR01251">
    <property type="entry name" value="ribP_PPkin"/>
    <property type="match status" value="1"/>
</dbReference>
<dbReference type="Pfam" id="PF14572">
    <property type="entry name" value="Pribosyl_synth"/>
    <property type="match status" value="1"/>
</dbReference>
<gene>
    <name evidence="11" type="primary">prs</name>
    <name evidence="11" type="ORF">GPX89_13910</name>
</gene>
<evidence type="ECO:0000313" key="11">
    <source>
        <dbReference type="EMBL" id="MVU78336.1"/>
    </source>
</evidence>
<dbReference type="EMBL" id="WRPP01000002">
    <property type="protein sequence ID" value="MVU78336.1"/>
    <property type="molecule type" value="Genomic_DNA"/>
</dbReference>
<dbReference type="InterPro" id="IPR029057">
    <property type="entry name" value="PRTase-like"/>
</dbReference>
<organism evidence="11 12">
    <name type="scientific">Nocardia terrae</name>
    <dbReference type="NCBI Taxonomy" id="2675851"/>
    <lineage>
        <taxon>Bacteria</taxon>
        <taxon>Bacillati</taxon>
        <taxon>Actinomycetota</taxon>
        <taxon>Actinomycetes</taxon>
        <taxon>Mycobacteriales</taxon>
        <taxon>Nocardiaceae</taxon>
        <taxon>Nocardia</taxon>
    </lineage>
</organism>
<dbReference type="GO" id="GO:0000287">
    <property type="term" value="F:magnesium ion binding"/>
    <property type="evidence" value="ECO:0007669"/>
    <property type="project" value="InterPro"/>
</dbReference>
<evidence type="ECO:0000256" key="1">
    <source>
        <dbReference type="ARBA" id="ARBA00013247"/>
    </source>
</evidence>
<dbReference type="GO" id="GO:0005737">
    <property type="term" value="C:cytoplasm"/>
    <property type="evidence" value="ECO:0007669"/>
    <property type="project" value="TreeGrafter"/>
</dbReference>
<dbReference type="PANTHER" id="PTHR10210:SF32">
    <property type="entry name" value="RIBOSE-PHOSPHATE PYROPHOSPHOKINASE 2"/>
    <property type="match status" value="1"/>
</dbReference>
<keyword evidence="2 11" id="KW-0808">Transferase</keyword>
<keyword evidence="3" id="KW-0479">Metal-binding</keyword>
<dbReference type="CDD" id="cd06223">
    <property type="entry name" value="PRTases_typeI"/>
    <property type="match status" value="1"/>
</dbReference>
<evidence type="ECO:0000256" key="7">
    <source>
        <dbReference type="ARBA" id="ARBA00022840"/>
    </source>
</evidence>
<dbReference type="GO" id="GO:0006164">
    <property type="term" value="P:purine nucleotide biosynthetic process"/>
    <property type="evidence" value="ECO:0007669"/>
    <property type="project" value="TreeGrafter"/>
</dbReference>
<name>A0A7K1UVC6_9NOCA</name>
<reference evidence="11 12" key="1">
    <citation type="submission" date="2019-12" db="EMBL/GenBank/DDBJ databases">
        <title>Nocardia sp. nov. ET3-3 isolated from soil.</title>
        <authorList>
            <person name="Kanchanasin P."/>
            <person name="Tanasupawat S."/>
            <person name="Yuki M."/>
            <person name="Kudo T."/>
        </authorList>
    </citation>
    <scope>NUCLEOTIDE SEQUENCE [LARGE SCALE GENOMIC DNA]</scope>
    <source>
        <strain evidence="11 12">ET3-3</strain>
    </source>
</reference>
<dbReference type="FunFam" id="3.40.50.2020:FF:000007">
    <property type="entry name" value="Ribose-phosphate pyrophosphokinase"/>
    <property type="match status" value="1"/>
</dbReference>
<dbReference type="PANTHER" id="PTHR10210">
    <property type="entry name" value="RIBOSE-PHOSPHATE DIPHOSPHOKINASE FAMILY MEMBER"/>
    <property type="match status" value="1"/>
</dbReference>
<dbReference type="GO" id="GO:0004749">
    <property type="term" value="F:ribose phosphate diphosphokinase activity"/>
    <property type="evidence" value="ECO:0007669"/>
    <property type="project" value="UniProtKB-EC"/>
</dbReference>
<dbReference type="GO" id="GO:0016301">
    <property type="term" value="F:kinase activity"/>
    <property type="evidence" value="ECO:0007669"/>
    <property type="project" value="UniProtKB-KW"/>
</dbReference>
<dbReference type="EC" id="2.7.6.1" evidence="1"/>
<accession>A0A7K1UVC6</accession>
<sequence length="309" mass="32086">MTPLRVVSGSANPGLAAAIAAMLDIEAPGGELERFPDGEVRPVVEHVGGKDVYVVQPTSPPVNDNLVELLLLLDACRRSRAARVTAVVPYFGYARQSRRTRAGQALGLRVVAEAVAGAGADRLVVVDPHTAALESVSPIPVETLTAVPLLAERISPAHGGNTVVVAPDAGAAKLAEQYAAITGDTVALVRKHRDSDTSATAIELLGEVRGRAAVIVDDLISTAATLEAAVEILRHRASDIVVAASHGPLTPGAVERLRGLGVRRVLVTDTIAHDAVTPPFEVCSVVPLLASAIADLHSGQPLRELIARP</sequence>
<evidence type="ECO:0000313" key="12">
    <source>
        <dbReference type="Proteomes" id="UP000466794"/>
    </source>
</evidence>
<evidence type="ECO:0000256" key="9">
    <source>
        <dbReference type="ARBA" id="ARBA00049535"/>
    </source>
</evidence>
<dbReference type="AlphaFoldDB" id="A0A7K1UVC6"/>
<feature type="domain" description="Ribose-phosphate pyrophosphokinase N-terminal" evidence="10">
    <location>
        <begin position="5"/>
        <end position="119"/>
    </location>
</feature>
<keyword evidence="5" id="KW-0547">Nucleotide-binding</keyword>
<proteinExistence type="predicted"/>
<dbReference type="RefSeq" id="WP_157387854.1">
    <property type="nucleotide sequence ID" value="NZ_WRPP01000002.1"/>
</dbReference>
<evidence type="ECO:0000259" key="10">
    <source>
        <dbReference type="Pfam" id="PF13793"/>
    </source>
</evidence>
<dbReference type="Pfam" id="PF13793">
    <property type="entry name" value="Pribosyltran_N"/>
    <property type="match status" value="1"/>
</dbReference>
<keyword evidence="12" id="KW-1185">Reference proteome</keyword>
<keyword evidence="4" id="KW-0545">Nucleotide biosynthesis</keyword>
<dbReference type="SMART" id="SM01400">
    <property type="entry name" value="Pribosyltran_N"/>
    <property type="match status" value="1"/>
</dbReference>
<keyword evidence="7" id="KW-0067">ATP-binding</keyword>
<dbReference type="InterPro" id="IPR029099">
    <property type="entry name" value="Pribosyltran_N"/>
</dbReference>
<dbReference type="Proteomes" id="UP000466794">
    <property type="component" value="Unassembled WGS sequence"/>
</dbReference>
<dbReference type="GO" id="GO:0002189">
    <property type="term" value="C:ribose phosphate diphosphokinase complex"/>
    <property type="evidence" value="ECO:0007669"/>
    <property type="project" value="TreeGrafter"/>
</dbReference>
<evidence type="ECO:0000256" key="4">
    <source>
        <dbReference type="ARBA" id="ARBA00022727"/>
    </source>
</evidence>
<comment type="catalytic activity">
    <reaction evidence="9">
        <text>D-ribose 5-phosphate + ATP = 5-phospho-alpha-D-ribose 1-diphosphate + AMP + H(+)</text>
        <dbReference type="Rhea" id="RHEA:15609"/>
        <dbReference type="ChEBI" id="CHEBI:15378"/>
        <dbReference type="ChEBI" id="CHEBI:30616"/>
        <dbReference type="ChEBI" id="CHEBI:58017"/>
        <dbReference type="ChEBI" id="CHEBI:78346"/>
        <dbReference type="ChEBI" id="CHEBI:456215"/>
        <dbReference type="EC" id="2.7.6.1"/>
    </reaction>
</comment>
<dbReference type="InterPro" id="IPR000836">
    <property type="entry name" value="PRTase_dom"/>
</dbReference>
<comment type="caution">
    <text evidence="11">The sequence shown here is derived from an EMBL/GenBank/DDBJ whole genome shotgun (WGS) entry which is preliminary data.</text>
</comment>
<evidence type="ECO:0000256" key="3">
    <source>
        <dbReference type="ARBA" id="ARBA00022723"/>
    </source>
</evidence>
<dbReference type="GO" id="GO:0005524">
    <property type="term" value="F:ATP binding"/>
    <property type="evidence" value="ECO:0007669"/>
    <property type="project" value="UniProtKB-KW"/>
</dbReference>
<evidence type="ECO:0000256" key="5">
    <source>
        <dbReference type="ARBA" id="ARBA00022741"/>
    </source>
</evidence>
<dbReference type="GO" id="GO:0006015">
    <property type="term" value="P:5-phosphoribose 1-diphosphate biosynthetic process"/>
    <property type="evidence" value="ECO:0007669"/>
    <property type="project" value="TreeGrafter"/>
</dbReference>
<dbReference type="Gene3D" id="3.40.50.2020">
    <property type="match status" value="2"/>
</dbReference>
<evidence type="ECO:0000256" key="8">
    <source>
        <dbReference type="ARBA" id="ARBA00022842"/>
    </source>
</evidence>
<evidence type="ECO:0000256" key="2">
    <source>
        <dbReference type="ARBA" id="ARBA00022679"/>
    </source>
</evidence>
<dbReference type="SUPFAM" id="SSF53271">
    <property type="entry name" value="PRTase-like"/>
    <property type="match status" value="2"/>
</dbReference>
<protein>
    <recommendedName>
        <fullName evidence="1">ribose-phosphate diphosphokinase</fullName>
        <ecNumber evidence="1">2.7.6.1</ecNumber>
    </recommendedName>
</protein>
<keyword evidence="6 11" id="KW-0418">Kinase</keyword>
<keyword evidence="8" id="KW-0460">Magnesium</keyword>
<evidence type="ECO:0000256" key="6">
    <source>
        <dbReference type="ARBA" id="ARBA00022777"/>
    </source>
</evidence>
<dbReference type="InterPro" id="IPR005946">
    <property type="entry name" value="Rib-P_diPkinase"/>
</dbReference>